<gene>
    <name evidence="7" type="ORF">GCM10025869_27920</name>
</gene>
<proteinExistence type="inferred from homology"/>
<dbReference type="PANTHER" id="PTHR45962:SF1">
    <property type="entry name" value="N-FATTY-ACYL-AMINO ACID SYNTHASE_HYDROLASE PM20D1"/>
    <property type="match status" value="1"/>
</dbReference>
<dbReference type="Pfam" id="PF01546">
    <property type="entry name" value="Peptidase_M20"/>
    <property type="match status" value="1"/>
</dbReference>
<evidence type="ECO:0000313" key="7">
    <source>
        <dbReference type="EMBL" id="GMA92263.1"/>
    </source>
</evidence>
<name>A0ABQ6JVC7_9MICO</name>
<comment type="similarity">
    <text evidence="1">Belongs to the peptidase M20A family.</text>
</comment>
<evidence type="ECO:0000256" key="3">
    <source>
        <dbReference type="ARBA" id="ARBA00022723"/>
    </source>
</evidence>
<dbReference type="PANTHER" id="PTHR45962">
    <property type="entry name" value="N-FATTY-ACYL-AMINO ACID SYNTHASE/HYDROLASE PM20D1"/>
    <property type="match status" value="1"/>
</dbReference>
<dbReference type="Proteomes" id="UP001157069">
    <property type="component" value="Unassembled WGS sequence"/>
</dbReference>
<dbReference type="InterPro" id="IPR002933">
    <property type="entry name" value="Peptidase_M20"/>
</dbReference>
<keyword evidence="8" id="KW-1185">Reference proteome</keyword>
<feature type="compositionally biased region" description="Low complexity" evidence="6">
    <location>
        <begin position="244"/>
        <end position="276"/>
    </location>
</feature>
<dbReference type="InterPro" id="IPR047177">
    <property type="entry name" value="Pept_M20A"/>
</dbReference>
<sequence length="286" mass="30097">MSDALERFRELLRFPTYSHDGASGGAEASAGFQAALERSFPLVHERLERELVAGRSLLFRWPGADAAAASVLMAHQDVVTVDDPDRWTHPPFDAALVGEGEEAAVWARGALDDKAALAAILEAVESRLAAGFTPRGDVYLAFGHDEESGGTGADAIVTLLADRGVRPWLVIDEGGAVMDALLPGLGPTAVVGVTEKGMMNVELVVETPGVTPPSRCPADRRPCSHAPSSGSRTNPRPRTSSNPRSGSWRRSGRGWAASAAGCCGTRAPSAAPSRGPSPERVRSSRR</sequence>
<comment type="caution">
    <text evidence="7">The sequence shown here is derived from an EMBL/GenBank/DDBJ whole genome shotgun (WGS) entry which is preliminary data.</text>
</comment>
<protein>
    <recommendedName>
        <fullName evidence="9">M20/M25/M40 family metallo-hydrolase</fullName>
    </recommendedName>
</protein>
<evidence type="ECO:0000256" key="1">
    <source>
        <dbReference type="ARBA" id="ARBA00006247"/>
    </source>
</evidence>
<accession>A0ABQ6JVC7</accession>
<feature type="compositionally biased region" description="Polar residues" evidence="6">
    <location>
        <begin position="226"/>
        <end position="243"/>
    </location>
</feature>
<evidence type="ECO:0000256" key="2">
    <source>
        <dbReference type="ARBA" id="ARBA00022670"/>
    </source>
</evidence>
<keyword evidence="5" id="KW-0862">Zinc</keyword>
<organism evidence="7 8">
    <name type="scientific">Homoserinibacter gongjuensis</name>
    <dbReference type="NCBI Taxonomy" id="1162968"/>
    <lineage>
        <taxon>Bacteria</taxon>
        <taxon>Bacillati</taxon>
        <taxon>Actinomycetota</taxon>
        <taxon>Actinomycetes</taxon>
        <taxon>Micrococcales</taxon>
        <taxon>Microbacteriaceae</taxon>
        <taxon>Homoserinibacter</taxon>
    </lineage>
</organism>
<dbReference type="Gene3D" id="3.40.630.10">
    <property type="entry name" value="Zn peptidases"/>
    <property type="match status" value="1"/>
</dbReference>
<dbReference type="EMBL" id="BSVA01000001">
    <property type="protein sequence ID" value="GMA92263.1"/>
    <property type="molecule type" value="Genomic_DNA"/>
</dbReference>
<dbReference type="SUPFAM" id="SSF53187">
    <property type="entry name" value="Zn-dependent exopeptidases"/>
    <property type="match status" value="1"/>
</dbReference>
<reference evidence="8" key="1">
    <citation type="journal article" date="2019" name="Int. J. Syst. Evol. Microbiol.">
        <title>The Global Catalogue of Microorganisms (GCM) 10K type strain sequencing project: providing services to taxonomists for standard genome sequencing and annotation.</title>
        <authorList>
            <consortium name="The Broad Institute Genomics Platform"/>
            <consortium name="The Broad Institute Genome Sequencing Center for Infectious Disease"/>
            <person name="Wu L."/>
            <person name="Ma J."/>
        </authorList>
    </citation>
    <scope>NUCLEOTIDE SEQUENCE [LARGE SCALE GENOMIC DNA]</scope>
    <source>
        <strain evidence="8">NBRC 108755</strain>
    </source>
</reference>
<evidence type="ECO:0000313" key="8">
    <source>
        <dbReference type="Proteomes" id="UP001157069"/>
    </source>
</evidence>
<keyword evidence="4" id="KW-0378">Hydrolase</keyword>
<keyword evidence="3" id="KW-0479">Metal-binding</keyword>
<feature type="region of interest" description="Disordered" evidence="6">
    <location>
        <begin position="209"/>
        <end position="286"/>
    </location>
</feature>
<keyword evidence="2" id="KW-0645">Protease</keyword>
<evidence type="ECO:0000256" key="6">
    <source>
        <dbReference type="SAM" id="MobiDB-lite"/>
    </source>
</evidence>
<feature type="compositionally biased region" description="Basic and acidic residues" evidence="6">
    <location>
        <begin position="277"/>
        <end position="286"/>
    </location>
</feature>
<evidence type="ECO:0000256" key="4">
    <source>
        <dbReference type="ARBA" id="ARBA00022801"/>
    </source>
</evidence>
<evidence type="ECO:0000256" key="5">
    <source>
        <dbReference type="ARBA" id="ARBA00022833"/>
    </source>
</evidence>
<evidence type="ECO:0008006" key="9">
    <source>
        <dbReference type="Google" id="ProtNLM"/>
    </source>
</evidence>